<dbReference type="DNASU" id="821562"/>
<dbReference type="PANTHER" id="PTHR46932:SF12">
    <property type="entry name" value="HEAVY METAL-ASSOCIATED ISOPRENYLATED PLANT PROTEIN 47"/>
    <property type="match status" value="1"/>
</dbReference>
<dbReference type="InterPro" id="IPR042885">
    <property type="entry name" value="HIPP47/16"/>
</dbReference>
<dbReference type="GeneID" id="821562"/>
<name>A0A1I9LLM5_ARATH</name>
<feature type="chain" id="PRO_5009605481" evidence="1">
    <location>
        <begin position="19"/>
        <end position="141"/>
    </location>
</feature>
<dbReference type="PANTHER" id="PTHR46932">
    <property type="entry name" value="HEAVY METAL-ASSOCIATED ISOPRENYLATED PLANT PROTEIN 47"/>
    <property type="match status" value="1"/>
</dbReference>
<dbReference type="OrthoDB" id="692882at2759"/>
<reference evidence="4 5" key="1">
    <citation type="journal article" date="2000" name="Nature">
        <title>Sequence and analysis of chromosome 3 of the plant Arabidopsis thaliana.</title>
        <authorList>
            <consortium name="European Union Chromosome 3 Arabidopsis Sequencing Consortium"/>
            <consortium name="Institute for Genomic Research"/>
            <consortium name="Kazusa DNA Research Institute"/>
            <person name="Salanoubat M."/>
            <person name="Lemcke K."/>
            <person name="Rieger M."/>
            <person name="Ansorge W."/>
            <person name="Unseld M."/>
            <person name="Fartmann B."/>
            <person name="Valle G."/>
            <person name="Blocker H."/>
            <person name="Perez-Alonso M."/>
            <person name="Obermaier B."/>
            <person name="Delseny M."/>
            <person name="Boutry M."/>
            <person name="Grivell L.A."/>
            <person name="Mache R."/>
            <person name="Puigdomenech P."/>
            <person name="De Simone V."/>
            <person name="Choisne N."/>
            <person name="Artiguenave F."/>
            <person name="Robert C."/>
            <person name="Brottier P."/>
            <person name="Wincker P."/>
            <person name="Cattolico L."/>
            <person name="Weissenbach J."/>
            <person name="Saurin W."/>
            <person name="Quetier F."/>
            <person name="Schafer M."/>
            <person name="Muller-Auer S."/>
            <person name="Gabel C."/>
            <person name="Fuchs M."/>
            <person name="Benes V."/>
            <person name="Wurmbach E."/>
            <person name="Drzonek H."/>
            <person name="Erfle H."/>
            <person name="Jordan N."/>
            <person name="Bangert S."/>
            <person name="Wiedelmann R."/>
            <person name="Kranz H."/>
            <person name="Voss H."/>
            <person name="Holland R."/>
            <person name="Brandt P."/>
            <person name="Nyakatura G."/>
            <person name="Vezzi A."/>
            <person name="D'Angelo M."/>
            <person name="Pallavicini A."/>
            <person name="Toppo S."/>
            <person name="Simionati B."/>
            <person name="Conrad A."/>
            <person name="Hornischer K."/>
            <person name="Kauer G."/>
            <person name="Lohnert T.H."/>
            <person name="Nordsiek G."/>
            <person name="Reichelt J."/>
            <person name="Scharfe M."/>
            <person name="Schon O."/>
            <person name="Bargues M."/>
            <person name="Terol J."/>
            <person name="Climent J."/>
            <person name="Navarro P."/>
            <person name="Collado C."/>
            <person name="Perez-Perez A."/>
            <person name="Ottenwalder B."/>
            <person name="Duchemin D."/>
            <person name="Cooke R."/>
            <person name="Laudie M."/>
            <person name="Berger-Llauro C."/>
            <person name="Purnelle B."/>
            <person name="Masuy D."/>
            <person name="de Haan M."/>
            <person name="Maarse A.C."/>
            <person name="Alcaraz J.P."/>
            <person name="Cottet A."/>
            <person name="Casacuberta E."/>
            <person name="Monfort A."/>
            <person name="Argiriou A."/>
            <person name="flores M."/>
            <person name="Liguori R."/>
            <person name="Vitale D."/>
            <person name="Mannhaupt G."/>
            <person name="Haase D."/>
            <person name="Schoof H."/>
            <person name="Rudd S."/>
            <person name="Zaccaria P."/>
            <person name="Mewes H.W."/>
            <person name="Mayer K.F."/>
            <person name="Kaul S."/>
            <person name="Town C.D."/>
            <person name="Koo H.L."/>
            <person name="Tallon L.J."/>
            <person name="Jenkins J."/>
            <person name="Rooney T."/>
            <person name="Rizzo M."/>
            <person name="Walts A."/>
            <person name="Utterback T."/>
            <person name="Fujii C.Y."/>
            <person name="Shea T.P."/>
            <person name="Creasy T.H."/>
            <person name="Haas B."/>
            <person name="Maiti R."/>
            <person name="Wu D."/>
            <person name="Peterson J."/>
            <person name="Van Aken S."/>
            <person name="Pai G."/>
            <person name="Militscher J."/>
            <person name="Sellers P."/>
            <person name="Gill J.E."/>
            <person name="Feldblyum T.V."/>
            <person name="Preuss D."/>
            <person name="Lin X."/>
            <person name="Nierman W.C."/>
            <person name="Salzberg S.L."/>
            <person name="White O."/>
            <person name="Venter J.C."/>
            <person name="Fraser C.M."/>
            <person name="Kaneko T."/>
            <person name="Nakamura Y."/>
            <person name="Sato S."/>
            <person name="Kato T."/>
            <person name="Asamizu E."/>
            <person name="Sasamoto S."/>
            <person name="Kimura T."/>
            <person name="Idesawa K."/>
            <person name="Kawashima K."/>
            <person name="Kishida Y."/>
            <person name="Kiyokawa C."/>
            <person name="Kohara M."/>
            <person name="Matsumoto M."/>
            <person name="Matsuno A."/>
            <person name="Muraki A."/>
            <person name="Nakayama S."/>
            <person name="Nakazaki N."/>
            <person name="Shinpo S."/>
            <person name="Takeuchi C."/>
            <person name="Wada T."/>
            <person name="Watanabe A."/>
            <person name="Yamada M."/>
            <person name="Yasuda M."/>
            <person name="Tabata S."/>
        </authorList>
    </citation>
    <scope>NUCLEOTIDE SEQUENCE [LARGE SCALE GENOMIC DNA]</scope>
    <source>
        <strain evidence="5">cv. Columbia</strain>
    </source>
</reference>
<evidence type="ECO:0000313" key="5">
    <source>
        <dbReference type="Proteomes" id="UP000006548"/>
    </source>
</evidence>
<dbReference type="TAIR" id="AT3G20180"/>
<proteinExistence type="predicted"/>
<dbReference type="Araport" id="AT3G20180"/>
<accession>A0A1I9LLM5</accession>
<keyword evidence="1" id="KW-0732">Signal</keyword>
<reference evidence="5" key="2">
    <citation type="journal article" date="2017" name="Plant J.">
        <title>Araport11: a complete reannotation of the Arabidopsis thaliana reference genome.</title>
        <authorList>
            <person name="Cheng C.Y."/>
            <person name="Krishnakumar V."/>
            <person name="Chan A.P."/>
            <person name="Thibaud-Nissen F."/>
            <person name="Schobel S."/>
            <person name="Town C.D."/>
        </authorList>
    </citation>
    <scope>GENOME REANNOTATION</scope>
    <source>
        <strain evidence="5">cv. Columbia</strain>
    </source>
</reference>
<protein>
    <submittedName>
        <fullName evidence="4">Copper transport protein family</fullName>
    </submittedName>
</protein>
<dbReference type="AlphaFoldDB" id="A0A1I9LLM5"/>
<dbReference type="Gene3D" id="3.30.70.100">
    <property type="match status" value="1"/>
</dbReference>
<keyword evidence="5" id="KW-1185">Reference proteome</keyword>
<dbReference type="PROSITE" id="PS50846">
    <property type="entry name" value="HMA_2"/>
    <property type="match status" value="1"/>
</dbReference>
<feature type="signal peptide" evidence="1">
    <location>
        <begin position="1"/>
        <end position="18"/>
    </location>
</feature>
<dbReference type="Proteomes" id="UP000006548">
    <property type="component" value="Chromosome 3"/>
</dbReference>
<dbReference type="RefSeq" id="NP_001325569.1">
    <property type="nucleotide sequence ID" value="NM_001338458.1"/>
</dbReference>
<evidence type="ECO:0000259" key="2">
    <source>
        <dbReference type="PROSITE" id="PS50846"/>
    </source>
</evidence>
<organism evidence="4 5">
    <name type="scientific">Arabidopsis thaliana</name>
    <name type="common">Mouse-ear cress</name>
    <dbReference type="NCBI Taxonomy" id="3702"/>
    <lineage>
        <taxon>Eukaryota</taxon>
        <taxon>Viridiplantae</taxon>
        <taxon>Streptophyta</taxon>
        <taxon>Embryophyta</taxon>
        <taxon>Tracheophyta</taxon>
        <taxon>Spermatophyta</taxon>
        <taxon>Magnoliopsida</taxon>
        <taxon>eudicotyledons</taxon>
        <taxon>Gunneridae</taxon>
        <taxon>Pentapetalae</taxon>
        <taxon>rosids</taxon>
        <taxon>malvids</taxon>
        <taxon>Brassicales</taxon>
        <taxon>Brassicaceae</taxon>
        <taxon>Camelineae</taxon>
        <taxon>Arabidopsis</taxon>
    </lineage>
</organism>
<dbReference type="InterPro" id="IPR006121">
    <property type="entry name" value="HMA_dom"/>
</dbReference>
<dbReference type="ExpressionAtlas" id="A0A1I9LLM5">
    <property type="expression patterns" value="baseline and differential"/>
</dbReference>
<dbReference type="SMR" id="A0A1I9LLM5"/>
<sequence>MSCFSICFFFRIIGLCWSNLQQKMRIKLSVNSEKCRKKAMQVAVAADGVTSVAMEGEFQDELVVVGDGVDSASLIMALRKKACHVTLETLEEVKKPQVEEKSITPHCCIAQCPVVSNEQPRPEVYRIVHDSYGPTTGCLVM</sequence>
<evidence type="ECO:0000313" key="4">
    <source>
        <dbReference type="EMBL" id="ANM63483.1"/>
    </source>
</evidence>
<evidence type="ECO:0000313" key="3">
    <source>
        <dbReference type="Araport" id="AT3G20180"/>
    </source>
</evidence>
<evidence type="ECO:0000256" key="1">
    <source>
        <dbReference type="SAM" id="SignalP"/>
    </source>
</evidence>
<dbReference type="EMBL" id="CP002686">
    <property type="protein sequence ID" value="ANM63483.1"/>
    <property type="molecule type" value="Genomic_DNA"/>
</dbReference>
<feature type="domain" description="HMA" evidence="2">
    <location>
        <begin position="21"/>
        <end position="90"/>
    </location>
</feature>
<dbReference type="GO" id="GO:0046872">
    <property type="term" value="F:metal ion binding"/>
    <property type="evidence" value="ECO:0007669"/>
    <property type="project" value="InterPro"/>
</dbReference>
<gene>
    <name evidence="3 4" type="ordered locus">At3g20180</name>
</gene>